<dbReference type="SUPFAM" id="SSF48726">
    <property type="entry name" value="Immunoglobulin"/>
    <property type="match status" value="3"/>
</dbReference>
<evidence type="ECO:0000256" key="11">
    <source>
        <dbReference type="ARBA" id="ARBA00038737"/>
    </source>
</evidence>
<comment type="caution">
    <text evidence="15">The sequence shown here is derived from an EMBL/GenBank/DDBJ whole genome shotgun (WGS) entry which is preliminary data.</text>
</comment>
<sequence length="353" mass="37392">MAWLPFCLLPLVVSTGLCALPVLTQPPSASASLGASVKLTCTLSREYSSYYIAWYQQRAGQAPRYIMYINSDGSHGKGDGIPDRFSGSSSGADRYLTISPLQSDDEADYYCQSWDSNASVASYELTQPPSVSVNPGQTARLTCGGNSIGSKFTQWYQQKPGQAPVLVIYGDSNRPSGIPDRFSGSNSGNTATLTISGAQAQDEADYYCQVRAATAPGVLPPVLPPSSVLGAPAHWGALGIALCFLSAGLCAPPVLTQPPSASASPGASVKLTCTLSQEHSSYDYVSWYQQRAGQAPRYIMYINNDGSTSKGDGIPDRFSGSSSGADRYLTISPLQSEDEADYYCGVFGSSYSQ</sequence>
<evidence type="ECO:0000256" key="5">
    <source>
        <dbReference type="ARBA" id="ARBA00022729"/>
    </source>
</evidence>
<keyword evidence="12" id="KW-1280">Immunoglobulin</keyword>
<evidence type="ECO:0000256" key="13">
    <source>
        <dbReference type="SAM" id="SignalP"/>
    </source>
</evidence>
<keyword evidence="7" id="KW-1064">Adaptive immunity</keyword>
<feature type="domain" description="Ig-like" evidence="14">
    <location>
        <begin position="252"/>
        <end position="353"/>
    </location>
</feature>
<evidence type="ECO:0000256" key="3">
    <source>
        <dbReference type="ARBA" id="ARBA00022475"/>
    </source>
</evidence>
<dbReference type="InterPro" id="IPR050150">
    <property type="entry name" value="IgV_Light_Chain"/>
</dbReference>
<dbReference type="PROSITE" id="PS50835">
    <property type="entry name" value="IG_LIKE"/>
    <property type="match status" value="3"/>
</dbReference>
<dbReference type="InterPro" id="IPR003598">
    <property type="entry name" value="Ig_sub2"/>
</dbReference>
<keyword evidence="8" id="KW-0472">Membrane</keyword>
<keyword evidence="5 13" id="KW-0732">Signal</keyword>
<reference evidence="15" key="1">
    <citation type="submission" date="2023-06" db="EMBL/GenBank/DDBJ databases">
        <title>Reference genome for the Northern bat (Eptesicus nilssonii), a most northern bat species.</title>
        <authorList>
            <person name="Laine V.N."/>
            <person name="Pulliainen A.T."/>
            <person name="Lilley T.M."/>
        </authorList>
    </citation>
    <scope>NUCLEOTIDE SEQUENCE</scope>
    <source>
        <strain evidence="15">BLF_Eptnil</strain>
        <tissue evidence="15">Kidney</tissue>
    </source>
</reference>
<dbReference type="AlphaFoldDB" id="A0AA40HCF4"/>
<dbReference type="Proteomes" id="UP001177744">
    <property type="component" value="Unassembled WGS sequence"/>
</dbReference>
<evidence type="ECO:0000256" key="10">
    <source>
        <dbReference type="ARBA" id="ARBA00023319"/>
    </source>
</evidence>
<dbReference type="InterPro" id="IPR003599">
    <property type="entry name" value="Ig_sub"/>
</dbReference>
<comment type="subcellular location">
    <subcellularLocation>
        <location evidence="1">Cell membrane</location>
    </subcellularLocation>
    <subcellularLocation>
        <location evidence="2">Secreted</location>
    </subcellularLocation>
</comment>
<dbReference type="InterPro" id="IPR036179">
    <property type="entry name" value="Ig-like_dom_sf"/>
</dbReference>
<dbReference type="PANTHER" id="PTHR23267">
    <property type="entry name" value="IMMUNOGLOBULIN LIGHT CHAIN"/>
    <property type="match status" value="1"/>
</dbReference>
<evidence type="ECO:0000259" key="14">
    <source>
        <dbReference type="PROSITE" id="PS50835"/>
    </source>
</evidence>
<evidence type="ECO:0000256" key="9">
    <source>
        <dbReference type="ARBA" id="ARBA00023157"/>
    </source>
</evidence>
<gene>
    <name evidence="15" type="ORF">QTO34_011875</name>
</gene>
<organism evidence="15 16">
    <name type="scientific">Cnephaeus nilssonii</name>
    <name type="common">Northern bat</name>
    <name type="synonym">Eptesicus nilssonii</name>
    <dbReference type="NCBI Taxonomy" id="3371016"/>
    <lineage>
        <taxon>Eukaryota</taxon>
        <taxon>Metazoa</taxon>
        <taxon>Chordata</taxon>
        <taxon>Craniata</taxon>
        <taxon>Vertebrata</taxon>
        <taxon>Euteleostomi</taxon>
        <taxon>Mammalia</taxon>
        <taxon>Eutheria</taxon>
        <taxon>Laurasiatheria</taxon>
        <taxon>Chiroptera</taxon>
        <taxon>Yangochiroptera</taxon>
        <taxon>Vespertilionidae</taxon>
        <taxon>Cnephaeus</taxon>
    </lineage>
</organism>
<comment type="subunit">
    <text evidence="11">Immunoglobulins are composed of two identical heavy chains and two identical light chains; disulfide-linked.</text>
</comment>
<dbReference type="Pfam" id="PF07686">
    <property type="entry name" value="V-set"/>
    <property type="match status" value="3"/>
</dbReference>
<feature type="chain" id="PRO_5041363586" description="Ig-like domain-containing protein" evidence="13">
    <location>
        <begin position="20"/>
        <end position="353"/>
    </location>
</feature>
<dbReference type="FunFam" id="2.60.40.10:FF:000620">
    <property type="entry name" value="Immunoglobulin lambda locus"/>
    <property type="match status" value="1"/>
</dbReference>
<feature type="domain" description="Ig-like" evidence="14">
    <location>
        <begin position="128"/>
        <end position="210"/>
    </location>
</feature>
<feature type="domain" description="Ig-like" evidence="14">
    <location>
        <begin position="21"/>
        <end position="126"/>
    </location>
</feature>
<dbReference type="EMBL" id="JAULJE010000023">
    <property type="protein sequence ID" value="KAK1328302.1"/>
    <property type="molecule type" value="Genomic_DNA"/>
</dbReference>
<evidence type="ECO:0000256" key="6">
    <source>
        <dbReference type="ARBA" id="ARBA00022859"/>
    </source>
</evidence>
<keyword evidence="6" id="KW-0391">Immunity</keyword>
<dbReference type="SMART" id="SM00409">
    <property type="entry name" value="IG"/>
    <property type="match status" value="3"/>
</dbReference>
<dbReference type="FunFam" id="2.60.40.10:FF:001671">
    <property type="entry name" value="Immunoglobulin lambda variable 4-69"/>
    <property type="match status" value="1"/>
</dbReference>
<accession>A0AA40HCF4</accession>
<dbReference type="SMART" id="SM00406">
    <property type="entry name" value="IGv"/>
    <property type="match status" value="3"/>
</dbReference>
<keyword evidence="9" id="KW-1015">Disulfide bond</keyword>
<dbReference type="InterPro" id="IPR007110">
    <property type="entry name" value="Ig-like_dom"/>
</dbReference>
<keyword evidence="3" id="KW-1003">Cell membrane</keyword>
<evidence type="ECO:0000313" key="16">
    <source>
        <dbReference type="Proteomes" id="UP001177744"/>
    </source>
</evidence>
<name>A0AA40HCF4_CNENI</name>
<evidence type="ECO:0000256" key="8">
    <source>
        <dbReference type="ARBA" id="ARBA00023136"/>
    </source>
</evidence>
<dbReference type="GO" id="GO:0019814">
    <property type="term" value="C:immunoglobulin complex"/>
    <property type="evidence" value="ECO:0007669"/>
    <property type="project" value="UniProtKB-KW"/>
</dbReference>
<evidence type="ECO:0000256" key="12">
    <source>
        <dbReference type="ARBA" id="ARBA00043265"/>
    </source>
</evidence>
<keyword evidence="16" id="KW-1185">Reference proteome</keyword>
<dbReference type="InterPro" id="IPR013783">
    <property type="entry name" value="Ig-like_fold"/>
</dbReference>
<evidence type="ECO:0000256" key="4">
    <source>
        <dbReference type="ARBA" id="ARBA00022525"/>
    </source>
</evidence>
<evidence type="ECO:0000256" key="7">
    <source>
        <dbReference type="ARBA" id="ARBA00023130"/>
    </source>
</evidence>
<dbReference type="GO" id="GO:0005886">
    <property type="term" value="C:plasma membrane"/>
    <property type="evidence" value="ECO:0007669"/>
    <property type="project" value="UniProtKB-SubCell"/>
</dbReference>
<dbReference type="InterPro" id="IPR013106">
    <property type="entry name" value="Ig_V-set"/>
</dbReference>
<keyword evidence="10" id="KW-0393">Immunoglobulin domain</keyword>
<feature type="signal peptide" evidence="13">
    <location>
        <begin position="1"/>
        <end position="19"/>
    </location>
</feature>
<proteinExistence type="predicted"/>
<evidence type="ECO:0000313" key="15">
    <source>
        <dbReference type="EMBL" id="KAK1328302.1"/>
    </source>
</evidence>
<dbReference type="SMART" id="SM00408">
    <property type="entry name" value="IGc2"/>
    <property type="match status" value="3"/>
</dbReference>
<evidence type="ECO:0000256" key="2">
    <source>
        <dbReference type="ARBA" id="ARBA00004613"/>
    </source>
</evidence>
<dbReference type="Gene3D" id="2.60.40.10">
    <property type="entry name" value="Immunoglobulins"/>
    <property type="match status" value="3"/>
</dbReference>
<dbReference type="GO" id="GO:0005576">
    <property type="term" value="C:extracellular region"/>
    <property type="evidence" value="ECO:0007669"/>
    <property type="project" value="UniProtKB-SubCell"/>
</dbReference>
<evidence type="ECO:0000256" key="1">
    <source>
        <dbReference type="ARBA" id="ARBA00004236"/>
    </source>
</evidence>
<protein>
    <recommendedName>
        <fullName evidence="14">Ig-like domain-containing protein</fullName>
    </recommendedName>
</protein>
<dbReference type="GO" id="GO:0002250">
    <property type="term" value="P:adaptive immune response"/>
    <property type="evidence" value="ECO:0007669"/>
    <property type="project" value="UniProtKB-KW"/>
</dbReference>
<keyword evidence="4" id="KW-0964">Secreted</keyword>